<evidence type="ECO:0000259" key="7">
    <source>
        <dbReference type="PROSITE" id="PS50045"/>
    </source>
</evidence>
<dbReference type="GO" id="GO:0043565">
    <property type="term" value="F:sequence-specific DNA binding"/>
    <property type="evidence" value="ECO:0007669"/>
    <property type="project" value="InterPro"/>
</dbReference>
<dbReference type="Gene3D" id="3.40.50.300">
    <property type="entry name" value="P-loop containing nucleotide triphosphate hydrolases"/>
    <property type="match status" value="1"/>
</dbReference>
<dbReference type="InterPro" id="IPR002078">
    <property type="entry name" value="Sigma_54_int"/>
</dbReference>
<dbReference type="GO" id="GO:0006355">
    <property type="term" value="P:regulation of DNA-templated transcription"/>
    <property type="evidence" value="ECO:0007669"/>
    <property type="project" value="InterPro"/>
</dbReference>
<dbReference type="InterPro" id="IPR025944">
    <property type="entry name" value="Sigma_54_int_dom_CS"/>
</dbReference>
<protein>
    <submittedName>
        <fullName evidence="10">PAS domain S-box protein</fullName>
    </submittedName>
</protein>
<sequence>MSQFPKILSASDGFPFGEGIFPKLFHSNPTPQSLFNQTDGNIIDVNEAWERFTGYKREDVLGVSIKKLDLILFHSDAERDILDGNEQFKYYEVEIKKEDEESAYGLATFKFITLGELTYVVSTILDVSELKESEKELFLANNFTESVLDSMHEAIFVYDANLVCIKVNKAFFELTGFKDSEVIGTKVPFIHWPPEHYDAIEDYLKRILNGSIDKREQLTMRKANGERFEISISTSAVKNLNNKIIGYVSTAIDISERLSFQNELLENSKKSIQKKDAILKLVDLVGKDFNETLKELTTIAAQVMEVSGVRIWKFNAMETAMQCISASSLNKDGFNGDSIVHTKDYPNYFKKLYKDRSIRVDNAFESDLTKEFIELYLGPLGISSVLDVFIKGSDGLFGVICFEHKGEPRKWTDEEEEFAIMIASIVSLAVENSERKKVETKLLIEKEFSEELVDSLLEGLSVVNLDKKIIRVNNALCQITGFSEDELIGDKLPFKYFPPECFDEIYKAFRNVSQEENGTRQLTLMRKNGQRFPASIAFSTVKDKNGITIAYFATIIDISEKIREEEVLQERIELSLKRKEVISKLVSIVGQDYESTIYLIAKLSAEALDADRVTLWEFKDQENQLVSKIFYNVKEDVLGTEDLVLNKTDFPKYFEVFDTNSSLSVANIKTHPMMKAYAKTFNHPSQITSRMDAVIHGKDMRYGIMSYERFGEACKASDEEESFAASVANIIWLMVESRERITAENQLIKAVSELKYVNSELHTLKKELEQENTYLREEIDLVFNYEEMVYGSRAFSDVLTNVELVAPTSATVLLLGESGTGKELIARAIHNISARKNKPLIKVNCAAIPKELIESELFGHKKGSFTGAFQDKLGKFQLADGGTLFLDEIGELPLEMQPKLLRAIQESEIEQIGGTKTQKVDIRIIAATNRDLEKEIKAKNFREDLFFRINVFPITIPPLRDRIEDIPILIEHFVNKFSKLYNKDIKYISEKTKRNMQAYLWPGNIRELENLIERAVILSNDEKLIIPNFKSSSEETLISDTILSLDDVQRIHIKKVLKQCKGKIDGPEGAAKYLEIHPSTLRDRMKKLGMER</sequence>
<dbReference type="CDD" id="cd00009">
    <property type="entry name" value="AAA"/>
    <property type="match status" value="1"/>
</dbReference>
<dbReference type="CDD" id="cd00130">
    <property type="entry name" value="PAS"/>
    <property type="match status" value="3"/>
</dbReference>
<dbReference type="SMART" id="SM00065">
    <property type="entry name" value="GAF"/>
    <property type="match status" value="1"/>
</dbReference>
<keyword evidence="6" id="KW-0804">Transcription</keyword>
<keyword evidence="3" id="KW-0805">Transcription regulation</keyword>
<keyword evidence="1" id="KW-0547">Nucleotide-binding</keyword>
<dbReference type="PROSITE" id="PS00676">
    <property type="entry name" value="SIGMA54_INTERACT_2"/>
    <property type="match status" value="1"/>
</dbReference>
<evidence type="ECO:0000259" key="8">
    <source>
        <dbReference type="PROSITE" id="PS50112"/>
    </source>
</evidence>
<evidence type="ECO:0000256" key="5">
    <source>
        <dbReference type="ARBA" id="ARBA00023159"/>
    </source>
</evidence>
<dbReference type="PROSITE" id="PS50045">
    <property type="entry name" value="SIGMA54_INTERACT_4"/>
    <property type="match status" value="1"/>
</dbReference>
<dbReference type="InterPro" id="IPR009057">
    <property type="entry name" value="Homeodomain-like_sf"/>
</dbReference>
<dbReference type="SUPFAM" id="SSF46689">
    <property type="entry name" value="Homeodomain-like"/>
    <property type="match status" value="1"/>
</dbReference>
<dbReference type="InterPro" id="IPR025943">
    <property type="entry name" value="Sigma_54_int_dom_ATP-bd_2"/>
</dbReference>
<evidence type="ECO:0000259" key="9">
    <source>
        <dbReference type="PROSITE" id="PS50113"/>
    </source>
</evidence>
<dbReference type="Gene3D" id="1.10.10.60">
    <property type="entry name" value="Homeodomain-like"/>
    <property type="match status" value="1"/>
</dbReference>
<dbReference type="InterPro" id="IPR000700">
    <property type="entry name" value="PAS-assoc_C"/>
</dbReference>
<accession>A0A5D0RBN5</accession>
<dbReference type="Pfam" id="PF13426">
    <property type="entry name" value="PAS_9"/>
    <property type="match status" value="3"/>
</dbReference>
<dbReference type="Gene3D" id="3.30.450.40">
    <property type="match status" value="2"/>
</dbReference>
<keyword evidence="11" id="KW-1185">Reference proteome</keyword>
<dbReference type="FunFam" id="3.40.50.300:FF:000006">
    <property type="entry name" value="DNA-binding transcriptional regulator NtrC"/>
    <property type="match status" value="1"/>
</dbReference>
<feature type="domain" description="PAS" evidence="8">
    <location>
        <begin position="445"/>
        <end position="516"/>
    </location>
</feature>
<dbReference type="PROSITE" id="PS50113">
    <property type="entry name" value="PAC"/>
    <property type="match status" value="2"/>
</dbReference>
<dbReference type="OrthoDB" id="5401077at2"/>
<proteinExistence type="predicted"/>
<feature type="domain" description="PAS" evidence="8">
    <location>
        <begin position="140"/>
        <end position="211"/>
    </location>
</feature>
<dbReference type="SUPFAM" id="SSF52540">
    <property type="entry name" value="P-loop containing nucleoside triphosphate hydrolases"/>
    <property type="match status" value="1"/>
</dbReference>
<evidence type="ECO:0000313" key="11">
    <source>
        <dbReference type="Proteomes" id="UP000323720"/>
    </source>
</evidence>
<comment type="caution">
    <text evidence="10">The sequence shown here is derived from an EMBL/GenBank/DDBJ whole genome shotgun (WGS) entry which is preliminary data.</text>
</comment>
<dbReference type="Proteomes" id="UP000323720">
    <property type="component" value="Unassembled WGS sequence"/>
</dbReference>
<dbReference type="Gene3D" id="3.30.450.20">
    <property type="entry name" value="PAS domain"/>
    <property type="match status" value="3"/>
</dbReference>
<dbReference type="InterPro" id="IPR058031">
    <property type="entry name" value="AAA_lid_NorR"/>
</dbReference>
<dbReference type="SMART" id="SM00091">
    <property type="entry name" value="PAS"/>
    <property type="match status" value="3"/>
</dbReference>
<dbReference type="PROSITE" id="PS00688">
    <property type="entry name" value="SIGMA54_INTERACT_3"/>
    <property type="match status" value="1"/>
</dbReference>
<dbReference type="NCBIfam" id="TIGR00229">
    <property type="entry name" value="sensory_box"/>
    <property type="match status" value="3"/>
</dbReference>
<reference evidence="10 11" key="1">
    <citation type="submission" date="2019-08" db="EMBL/GenBank/DDBJ databases">
        <title>Genomes of Antarctic Bizionia species.</title>
        <authorList>
            <person name="Bowman J.P."/>
        </authorList>
    </citation>
    <scope>NUCLEOTIDE SEQUENCE [LARGE SCALE GENOMIC DNA]</scope>
    <source>
        <strain evidence="10 11">ADA-4</strain>
    </source>
</reference>
<dbReference type="Gene3D" id="1.10.8.60">
    <property type="match status" value="1"/>
</dbReference>
<dbReference type="SMART" id="SM00382">
    <property type="entry name" value="AAA"/>
    <property type="match status" value="1"/>
</dbReference>
<dbReference type="InterPro" id="IPR003593">
    <property type="entry name" value="AAA+_ATPase"/>
</dbReference>
<feature type="domain" description="PAS" evidence="8">
    <location>
        <begin position="39"/>
        <end position="62"/>
    </location>
</feature>
<keyword evidence="4" id="KW-0238">DNA-binding</keyword>
<dbReference type="InterPro" id="IPR029016">
    <property type="entry name" value="GAF-like_dom_sf"/>
</dbReference>
<dbReference type="Pfam" id="PF01590">
    <property type="entry name" value="GAF"/>
    <property type="match status" value="1"/>
</dbReference>
<keyword evidence="2" id="KW-0067">ATP-binding</keyword>
<organism evidence="10 11">
    <name type="scientific">Bizionia myxarmorum</name>
    <dbReference type="NCBI Taxonomy" id="291186"/>
    <lineage>
        <taxon>Bacteria</taxon>
        <taxon>Pseudomonadati</taxon>
        <taxon>Bacteroidota</taxon>
        <taxon>Flavobacteriia</taxon>
        <taxon>Flavobacteriales</taxon>
        <taxon>Flavobacteriaceae</taxon>
        <taxon>Bizionia</taxon>
    </lineage>
</organism>
<dbReference type="InterPro" id="IPR000014">
    <property type="entry name" value="PAS"/>
</dbReference>
<dbReference type="RefSeq" id="WP_148402806.1">
    <property type="nucleotide sequence ID" value="NZ_VSKK01000001.1"/>
</dbReference>
<dbReference type="PANTHER" id="PTHR32071:SF117">
    <property type="entry name" value="PTS-DEPENDENT DIHYDROXYACETONE KINASE OPERON REGULATORY PROTEIN-RELATED"/>
    <property type="match status" value="1"/>
</dbReference>
<dbReference type="PROSITE" id="PS00675">
    <property type="entry name" value="SIGMA54_INTERACT_1"/>
    <property type="match status" value="1"/>
</dbReference>
<gene>
    <name evidence="10" type="ORF">ES674_04645</name>
</gene>
<dbReference type="GO" id="GO:0005524">
    <property type="term" value="F:ATP binding"/>
    <property type="evidence" value="ECO:0007669"/>
    <property type="project" value="UniProtKB-KW"/>
</dbReference>
<dbReference type="SMART" id="SM00086">
    <property type="entry name" value="PAC"/>
    <property type="match status" value="3"/>
</dbReference>
<feature type="domain" description="PAC" evidence="9">
    <location>
        <begin position="518"/>
        <end position="570"/>
    </location>
</feature>
<dbReference type="InterPro" id="IPR025662">
    <property type="entry name" value="Sigma_54_int_dom_ATP-bd_1"/>
</dbReference>
<dbReference type="InterPro" id="IPR001610">
    <property type="entry name" value="PAC"/>
</dbReference>
<feature type="domain" description="Sigma-54 factor interaction" evidence="7">
    <location>
        <begin position="788"/>
        <end position="1017"/>
    </location>
</feature>
<dbReference type="AlphaFoldDB" id="A0A5D0RBN5"/>
<evidence type="ECO:0000256" key="3">
    <source>
        <dbReference type="ARBA" id="ARBA00023015"/>
    </source>
</evidence>
<dbReference type="InterPro" id="IPR035965">
    <property type="entry name" value="PAS-like_dom_sf"/>
</dbReference>
<evidence type="ECO:0000256" key="1">
    <source>
        <dbReference type="ARBA" id="ARBA00022741"/>
    </source>
</evidence>
<dbReference type="SUPFAM" id="SSF55781">
    <property type="entry name" value="GAF domain-like"/>
    <property type="match status" value="2"/>
</dbReference>
<dbReference type="InterPro" id="IPR027417">
    <property type="entry name" value="P-loop_NTPase"/>
</dbReference>
<evidence type="ECO:0000256" key="6">
    <source>
        <dbReference type="ARBA" id="ARBA00023163"/>
    </source>
</evidence>
<dbReference type="PROSITE" id="PS50112">
    <property type="entry name" value="PAS"/>
    <property type="match status" value="3"/>
</dbReference>
<dbReference type="PANTHER" id="PTHR32071">
    <property type="entry name" value="TRANSCRIPTIONAL REGULATORY PROTEIN"/>
    <property type="match status" value="1"/>
</dbReference>
<dbReference type="SUPFAM" id="SSF55785">
    <property type="entry name" value="PYP-like sensor domain (PAS domain)"/>
    <property type="match status" value="3"/>
</dbReference>
<dbReference type="Pfam" id="PF00158">
    <property type="entry name" value="Sigma54_activat"/>
    <property type="match status" value="1"/>
</dbReference>
<evidence type="ECO:0000313" key="10">
    <source>
        <dbReference type="EMBL" id="TYB79070.1"/>
    </source>
</evidence>
<dbReference type="Pfam" id="PF25601">
    <property type="entry name" value="AAA_lid_14"/>
    <property type="match status" value="1"/>
</dbReference>
<dbReference type="EMBL" id="VSKK01000001">
    <property type="protein sequence ID" value="TYB79070.1"/>
    <property type="molecule type" value="Genomic_DNA"/>
</dbReference>
<evidence type="ECO:0000256" key="2">
    <source>
        <dbReference type="ARBA" id="ARBA00022840"/>
    </source>
</evidence>
<name>A0A5D0RBN5_9FLAO</name>
<feature type="domain" description="PAC" evidence="9">
    <location>
        <begin position="214"/>
        <end position="266"/>
    </location>
</feature>
<dbReference type="InterPro" id="IPR003018">
    <property type="entry name" value="GAF"/>
</dbReference>
<keyword evidence="5" id="KW-0010">Activator</keyword>
<evidence type="ECO:0000256" key="4">
    <source>
        <dbReference type="ARBA" id="ARBA00023125"/>
    </source>
</evidence>